<dbReference type="SUPFAM" id="SSF55874">
    <property type="entry name" value="ATPase domain of HSP90 chaperone/DNA topoisomerase II/histidine kinase"/>
    <property type="match status" value="1"/>
</dbReference>
<evidence type="ECO:0000256" key="13">
    <source>
        <dbReference type="SAM" id="Coils"/>
    </source>
</evidence>
<keyword evidence="13" id="KW-0175">Coiled coil</keyword>
<keyword evidence="6 14" id="KW-0812">Transmembrane</keyword>
<dbReference type="InterPro" id="IPR036890">
    <property type="entry name" value="HATPase_C_sf"/>
</dbReference>
<keyword evidence="4" id="KW-0597">Phosphoprotein</keyword>
<keyword evidence="7" id="KW-0547">Nucleotide-binding</keyword>
<dbReference type="AlphaFoldDB" id="I2GI90"/>
<organism evidence="16 17">
    <name type="scientific">Fibrisoma limi BUZ 3</name>
    <dbReference type="NCBI Taxonomy" id="1185876"/>
    <lineage>
        <taxon>Bacteria</taxon>
        <taxon>Pseudomonadati</taxon>
        <taxon>Bacteroidota</taxon>
        <taxon>Cytophagia</taxon>
        <taxon>Cytophagales</taxon>
        <taxon>Spirosomataceae</taxon>
        <taxon>Fibrisoma</taxon>
    </lineage>
</organism>
<dbReference type="Gene3D" id="3.30.565.10">
    <property type="entry name" value="Histidine kinase-like ATPase, C-terminal domain"/>
    <property type="match status" value="1"/>
</dbReference>
<dbReference type="Proteomes" id="UP000009309">
    <property type="component" value="Unassembled WGS sequence"/>
</dbReference>
<evidence type="ECO:0000256" key="5">
    <source>
        <dbReference type="ARBA" id="ARBA00022679"/>
    </source>
</evidence>
<comment type="catalytic activity">
    <reaction evidence="1">
        <text>ATP + protein L-histidine = ADP + protein N-phospho-L-histidine.</text>
        <dbReference type="EC" id="2.7.13.3"/>
    </reaction>
</comment>
<evidence type="ECO:0000313" key="17">
    <source>
        <dbReference type="Proteomes" id="UP000009309"/>
    </source>
</evidence>
<dbReference type="eggNOG" id="COG4585">
    <property type="taxonomic scope" value="Bacteria"/>
</dbReference>
<dbReference type="Pfam" id="PF07730">
    <property type="entry name" value="HisKA_3"/>
    <property type="match status" value="1"/>
</dbReference>
<keyword evidence="10 14" id="KW-1133">Transmembrane helix</keyword>
<keyword evidence="11" id="KW-0902">Two-component regulatory system</keyword>
<accession>I2GI90</accession>
<evidence type="ECO:0000256" key="11">
    <source>
        <dbReference type="ARBA" id="ARBA00023012"/>
    </source>
</evidence>
<evidence type="ECO:0000256" key="2">
    <source>
        <dbReference type="ARBA" id="ARBA00004141"/>
    </source>
</evidence>
<evidence type="ECO:0000256" key="1">
    <source>
        <dbReference type="ARBA" id="ARBA00000085"/>
    </source>
</evidence>
<feature type="coiled-coil region" evidence="13">
    <location>
        <begin position="244"/>
        <end position="278"/>
    </location>
</feature>
<name>I2GI90_9BACT</name>
<sequence length="515" mass="58229">MICGRVSNHKPPTTNHQLQTTNPKLHQMNQLDQQVARRLTRFYVIALTVIALLTVSGLLFIKQTINNLNDDGRVLNVAGRQRMLSQRLTKLTVLHIAGIPSADKASFDSLLVAWSRRHAQLRNGVLSMEKAYVVRKSDSIEVMFRRIEPSFQAIYESFVRINDARSSLAQKQNALQVILREEPSYLQQMDDIVFRFDAESFARVKYLERIEWLLGAATLLTLFIEGLFIFRPVVKRTRNVVRRLAESEDALRLANSQLAKANLELEITNRTLVDTRQELLRTTEEKYQLQRAEDTVRSAALLEGQEEERRRFARELHDGIGQMLTGLKLQAGKLKKGEFPDEKQRLRFEELCNTIQDIIQTTRQISHNLMPSVLGDFGLEATLQLLAEQTAQSSGIAVTFEGTGSDKRLSAPVEIGLYRIAQEALNNAVKYADAQLVRLKLQRMKSTVTLVVEDDGKGFSVLNGTAKDKSVSLTNGLDNMRTRARLLNGDLTITSKPKKGTKVMVKLHVPDSTHN</sequence>
<gene>
    <name evidence="16" type="ORF">BN8_02723</name>
</gene>
<dbReference type="CDD" id="cd16917">
    <property type="entry name" value="HATPase_UhpB-NarQ-NarX-like"/>
    <property type="match status" value="1"/>
</dbReference>
<evidence type="ECO:0000256" key="7">
    <source>
        <dbReference type="ARBA" id="ARBA00022741"/>
    </source>
</evidence>
<proteinExistence type="predicted"/>
<evidence type="ECO:0000256" key="9">
    <source>
        <dbReference type="ARBA" id="ARBA00022840"/>
    </source>
</evidence>
<dbReference type="STRING" id="1185876.BN8_02723"/>
<dbReference type="InterPro" id="IPR003594">
    <property type="entry name" value="HATPase_dom"/>
</dbReference>
<evidence type="ECO:0000256" key="12">
    <source>
        <dbReference type="ARBA" id="ARBA00023136"/>
    </source>
</evidence>
<dbReference type="InterPro" id="IPR029095">
    <property type="entry name" value="NarX-like_N"/>
</dbReference>
<feature type="domain" description="Histidine kinase/HSP90-like ATPase" evidence="15">
    <location>
        <begin position="412"/>
        <end position="511"/>
    </location>
</feature>
<dbReference type="InterPro" id="IPR050482">
    <property type="entry name" value="Sensor_HK_TwoCompSys"/>
</dbReference>
<feature type="transmembrane region" description="Helical" evidence="14">
    <location>
        <begin position="212"/>
        <end position="234"/>
    </location>
</feature>
<feature type="transmembrane region" description="Helical" evidence="14">
    <location>
        <begin position="42"/>
        <end position="61"/>
    </location>
</feature>
<dbReference type="GO" id="GO:0016020">
    <property type="term" value="C:membrane"/>
    <property type="evidence" value="ECO:0007669"/>
    <property type="project" value="UniProtKB-SubCell"/>
</dbReference>
<dbReference type="GO" id="GO:0046983">
    <property type="term" value="F:protein dimerization activity"/>
    <property type="evidence" value="ECO:0007669"/>
    <property type="project" value="InterPro"/>
</dbReference>
<dbReference type="GO" id="GO:0000155">
    <property type="term" value="F:phosphorelay sensor kinase activity"/>
    <property type="evidence" value="ECO:0007669"/>
    <property type="project" value="InterPro"/>
</dbReference>
<keyword evidence="17" id="KW-1185">Reference proteome</keyword>
<reference evidence="16 17" key="1">
    <citation type="journal article" date="2012" name="J. Bacteriol.">
        <title>Genome Sequence of the Filamentous Bacterium Fibrisoma limi BUZ 3T.</title>
        <authorList>
            <person name="Filippini M."/>
            <person name="Qi W."/>
            <person name="Jaenicke S."/>
            <person name="Goesmann A."/>
            <person name="Smits T.H."/>
            <person name="Bagheri H.C."/>
        </authorList>
    </citation>
    <scope>NUCLEOTIDE SEQUENCE [LARGE SCALE GENOMIC DNA]</scope>
    <source>
        <strain evidence="17">BUZ 3T</strain>
    </source>
</reference>
<protein>
    <recommendedName>
        <fullName evidence="3">histidine kinase</fullName>
        <ecNumber evidence="3">2.7.13.3</ecNumber>
    </recommendedName>
</protein>
<dbReference type="PANTHER" id="PTHR24421">
    <property type="entry name" value="NITRATE/NITRITE SENSOR PROTEIN NARX-RELATED"/>
    <property type="match status" value="1"/>
</dbReference>
<dbReference type="InterPro" id="IPR011712">
    <property type="entry name" value="Sig_transdc_His_kin_sub3_dim/P"/>
</dbReference>
<evidence type="ECO:0000256" key="4">
    <source>
        <dbReference type="ARBA" id="ARBA00022553"/>
    </source>
</evidence>
<comment type="caution">
    <text evidence="16">The sequence shown here is derived from an EMBL/GenBank/DDBJ whole genome shotgun (WGS) entry which is preliminary data.</text>
</comment>
<evidence type="ECO:0000256" key="3">
    <source>
        <dbReference type="ARBA" id="ARBA00012438"/>
    </source>
</evidence>
<dbReference type="EMBL" id="CAIT01000006">
    <property type="protein sequence ID" value="CCH53615.1"/>
    <property type="molecule type" value="Genomic_DNA"/>
</dbReference>
<keyword evidence="8 16" id="KW-0418">Kinase</keyword>
<dbReference type="PANTHER" id="PTHR24421:SF10">
    <property type="entry name" value="NITRATE_NITRITE SENSOR PROTEIN NARQ"/>
    <property type="match status" value="1"/>
</dbReference>
<dbReference type="Pfam" id="PF02518">
    <property type="entry name" value="HATPase_c"/>
    <property type="match status" value="1"/>
</dbReference>
<keyword evidence="9" id="KW-0067">ATP-binding</keyword>
<evidence type="ECO:0000256" key="6">
    <source>
        <dbReference type="ARBA" id="ARBA00022692"/>
    </source>
</evidence>
<evidence type="ECO:0000313" key="16">
    <source>
        <dbReference type="EMBL" id="CCH53615.1"/>
    </source>
</evidence>
<comment type="subcellular location">
    <subcellularLocation>
        <location evidence="2">Membrane</location>
        <topology evidence="2">Multi-pass membrane protein</topology>
    </subcellularLocation>
</comment>
<dbReference type="SMART" id="SM00387">
    <property type="entry name" value="HATPase_c"/>
    <property type="match status" value="1"/>
</dbReference>
<keyword evidence="5 16" id="KW-0808">Transferase</keyword>
<evidence type="ECO:0000256" key="14">
    <source>
        <dbReference type="SAM" id="Phobius"/>
    </source>
</evidence>
<dbReference type="Pfam" id="PF13675">
    <property type="entry name" value="PilJ"/>
    <property type="match status" value="1"/>
</dbReference>
<dbReference type="EC" id="2.7.13.3" evidence="3"/>
<dbReference type="GO" id="GO:0005524">
    <property type="term" value="F:ATP binding"/>
    <property type="evidence" value="ECO:0007669"/>
    <property type="project" value="UniProtKB-KW"/>
</dbReference>
<evidence type="ECO:0000259" key="15">
    <source>
        <dbReference type="SMART" id="SM00387"/>
    </source>
</evidence>
<evidence type="ECO:0000256" key="8">
    <source>
        <dbReference type="ARBA" id="ARBA00022777"/>
    </source>
</evidence>
<evidence type="ECO:0000256" key="10">
    <source>
        <dbReference type="ARBA" id="ARBA00022989"/>
    </source>
</evidence>
<dbReference type="Gene3D" id="1.20.5.1930">
    <property type="match status" value="1"/>
</dbReference>
<keyword evidence="12 14" id="KW-0472">Membrane</keyword>